<dbReference type="InterPro" id="IPR001841">
    <property type="entry name" value="Znf_RING"/>
</dbReference>
<protein>
    <recommendedName>
        <fullName evidence="6">RING-type domain-containing protein</fullName>
    </recommendedName>
</protein>
<keyword evidence="2 4" id="KW-0863">Zinc-finger</keyword>
<evidence type="ECO:0000256" key="3">
    <source>
        <dbReference type="ARBA" id="ARBA00022833"/>
    </source>
</evidence>
<dbReference type="PANTHER" id="PTHR23327">
    <property type="entry name" value="RING FINGER PROTEIN 127"/>
    <property type="match status" value="1"/>
</dbReference>
<proteinExistence type="predicted"/>
<dbReference type="InterPro" id="IPR017907">
    <property type="entry name" value="Znf_RING_CS"/>
</dbReference>
<dbReference type="SMART" id="SM00184">
    <property type="entry name" value="RING"/>
    <property type="match status" value="1"/>
</dbReference>
<keyword evidence="3" id="KW-0862">Zinc</keyword>
<dbReference type="EMBL" id="CP134192">
    <property type="protein sequence ID" value="WPB08285.1"/>
    <property type="molecule type" value="Genomic_DNA"/>
</dbReference>
<dbReference type="Gene3D" id="3.30.40.10">
    <property type="entry name" value="Zinc/RING finger domain, C3HC4 (zinc finger)"/>
    <property type="match status" value="1"/>
</dbReference>
<keyword evidence="1" id="KW-0479">Metal-binding</keyword>
<keyword evidence="8" id="KW-1185">Reference proteome</keyword>
<evidence type="ECO:0000256" key="1">
    <source>
        <dbReference type="ARBA" id="ARBA00022723"/>
    </source>
</evidence>
<dbReference type="PROSITE" id="PS50089">
    <property type="entry name" value="ZF_RING_2"/>
    <property type="match status" value="1"/>
</dbReference>
<evidence type="ECO:0000313" key="8">
    <source>
        <dbReference type="Proteomes" id="UP001302367"/>
    </source>
</evidence>
<dbReference type="PROSITE" id="PS00518">
    <property type="entry name" value="ZF_RING_1"/>
    <property type="match status" value="1"/>
</dbReference>
<dbReference type="Pfam" id="PF13923">
    <property type="entry name" value="zf-C3HC4_2"/>
    <property type="match status" value="1"/>
</dbReference>
<name>A0ABZ0P947_CERBT</name>
<evidence type="ECO:0000313" key="7">
    <source>
        <dbReference type="EMBL" id="WPB08285.1"/>
    </source>
</evidence>
<feature type="domain" description="RING-type" evidence="6">
    <location>
        <begin position="27"/>
        <end position="65"/>
    </location>
</feature>
<evidence type="ECO:0000256" key="4">
    <source>
        <dbReference type="PROSITE-ProRule" id="PRU00175"/>
    </source>
</evidence>
<sequence>MALPTQQEFEADLANATPPVIQETDECPICMNSFTNPVRTPCNHDFCSACLLQAFQRTNTCPHCRRRLFQARPFDPAEDQYDVGRQRSGDEEVEEGELEEEEEIPDYEEEMAYASDDSDIRARHPLAGEEGYIPRDWAVGSMSRDEQDWPVGSIERDEPGWRNDRVGDVATEGQPGVVGEEAVEEDRR</sequence>
<evidence type="ECO:0000259" key="6">
    <source>
        <dbReference type="PROSITE" id="PS50089"/>
    </source>
</evidence>
<evidence type="ECO:0000256" key="2">
    <source>
        <dbReference type="ARBA" id="ARBA00022771"/>
    </source>
</evidence>
<evidence type="ECO:0000256" key="5">
    <source>
        <dbReference type="SAM" id="MobiDB-lite"/>
    </source>
</evidence>
<feature type="compositionally biased region" description="Acidic residues" evidence="5">
    <location>
        <begin position="91"/>
        <end position="108"/>
    </location>
</feature>
<accession>A0ABZ0P947</accession>
<feature type="compositionally biased region" description="Basic and acidic residues" evidence="5">
    <location>
        <begin position="154"/>
        <end position="167"/>
    </location>
</feature>
<reference evidence="7 8" key="1">
    <citation type="submission" date="2023-09" db="EMBL/GenBank/DDBJ databases">
        <title>Complete-Gapless Cercospora beticola genome.</title>
        <authorList>
            <person name="Wyatt N.A."/>
            <person name="Spanner R.E."/>
            <person name="Bolton M.D."/>
        </authorList>
    </citation>
    <scope>NUCLEOTIDE SEQUENCE [LARGE SCALE GENOMIC DNA]</scope>
    <source>
        <strain evidence="7">Cb09-40</strain>
    </source>
</reference>
<organism evidence="7 8">
    <name type="scientific">Cercospora beticola</name>
    <name type="common">Sugarbeet leaf spot fungus</name>
    <dbReference type="NCBI Taxonomy" id="122368"/>
    <lineage>
        <taxon>Eukaryota</taxon>
        <taxon>Fungi</taxon>
        <taxon>Dikarya</taxon>
        <taxon>Ascomycota</taxon>
        <taxon>Pezizomycotina</taxon>
        <taxon>Dothideomycetes</taxon>
        <taxon>Dothideomycetidae</taxon>
        <taxon>Mycosphaerellales</taxon>
        <taxon>Mycosphaerellaceae</taxon>
        <taxon>Cercospora</taxon>
    </lineage>
</organism>
<gene>
    <name evidence="7" type="ORF">RHO25_012951</name>
</gene>
<dbReference type="InterPro" id="IPR013083">
    <property type="entry name" value="Znf_RING/FYVE/PHD"/>
</dbReference>
<dbReference type="Proteomes" id="UP001302367">
    <property type="component" value="Chromosome 9"/>
</dbReference>
<feature type="region of interest" description="Disordered" evidence="5">
    <location>
        <begin position="142"/>
        <end position="188"/>
    </location>
</feature>
<dbReference type="GeneID" id="90644904"/>
<feature type="region of interest" description="Disordered" evidence="5">
    <location>
        <begin position="75"/>
        <end position="108"/>
    </location>
</feature>
<dbReference type="SUPFAM" id="SSF57850">
    <property type="entry name" value="RING/U-box"/>
    <property type="match status" value="1"/>
</dbReference>
<dbReference type="RefSeq" id="XP_065459687.1">
    <property type="nucleotide sequence ID" value="XM_065603615.1"/>
</dbReference>